<evidence type="ECO:0000313" key="5">
    <source>
        <dbReference type="Proteomes" id="UP000177982"/>
    </source>
</evidence>
<evidence type="ECO:0000256" key="3">
    <source>
        <dbReference type="ARBA" id="ARBA00024356"/>
    </source>
</evidence>
<dbReference type="GO" id="GO:0016757">
    <property type="term" value="F:glycosyltransferase activity"/>
    <property type="evidence" value="ECO:0007669"/>
    <property type="project" value="UniProtKB-KW"/>
</dbReference>
<sequence>MDFESKLVPGGNSGCEDPRLTKIGDTLFMCYTAFDGKNPPRVALTSIPMRDFLKKRWKWEKPVLLSPPGLDDKDAALFPKKFKKAYAILHRPSGISTWIDFIDDMRVFSPNSPVSGEGISGRRWINGIVLMTPRTGRWDSKRIGIAGPPIETEAGWLLLYHGISKKEDNHYHVRASLLDSKNPTRVIARTKYAILESEMPYEKFGQVPNVVFPCGSVVLGDTLFVYYGGADTVVGVATVKLKILLRRLLKETP</sequence>
<evidence type="ECO:0000313" key="4">
    <source>
        <dbReference type="EMBL" id="OHA06113.1"/>
    </source>
</evidence>
<dbReference type="Proteomes" id="UP000177982">
    <property type="component" value="Unassembled WGS sequence"/>
</dbReference>
<dbReference type="Gene3D" id="2.115.10.20">
    <property type="entry name" value="Glycosyl hydrolase domain, family 43"/>
    <property type="match status" value="1"/>
</dbReference>
<dbReference type="PANTHER" id="PTHR34106">
    <property type="entry name" value="GLYCOSIDASE"/>
    <property type="match status" value="1"/>
</dbReference>
<gene>
    <name evidence="4" type="ORF">A2934_02580</name>
</gene>
<protein>
    <recommendedName>
        <fullName evidence="6">Glycosidase</fullName>
    </recommendedName>
</protein>
<evidence type="ECO:0008006" key="6">
    <source>
        <dbReference type="Google" id="ProtNLM"/>
    </source>
</evidence>
<dbReference type="EMBL" id="MHQO01000038">
    <property type="protein sequence ID" value="OHA06113.1"/>
    <property type="molecule type" value="Genomic_DNA"/>
</dbReference>
<keyword evidence="2" id="KW-0808">Transferase</keyword>
<evidence type="ECO:0000256" key="2">
    <source>
        <dbReference type="ARBA" id="ARBA00022679"/>
    </source>
</evidence>
<comment type="caution">
    <text evidence="4">The sequence shown here is derived from an EMBL/GenBank/DDBJ whole genome shotgun (WGS) entry which is preliminary data.</text>
</comment>
<evidence type="ECO:0000256" key="1">
    <source>
        <dbReference type="ARBA" id="ARBA00022676"/>
    </source>
</evidence>
<dbReference type="InterPro" id="IPR007184">
    <property type="entry name" value="Mannoside_phosphorylase"/>
</dbReference>
<comment type="similarity">
    <text evidence="3">Belongs to the glycosyl hydrolase 130 family.</text>
</comment>
<proteinExistence type="inferred from homology"/>
<accession>A0A1G2L346</accession>
<reference evidence="4 5" key="1">
    <citation type="journal article" date="2016" name="Nat. Commun.">
        <title>Thousands of microbial genomes shed light on interconnected biogeochemical processes in an aquifer system.</title>
        <authorList>
            <person name="Anantharaman K."/>
            <person name="Brown C.T."/>
            <person name="Hug L.A."/>
            <person name="Sharon I."/>
            <person name="Castelle C.J."/>
            <person name="Probst A.J."/>
            <person name="Thomas B.C."/>
            <person name="Singh A."/>
            <person name="Wilkins M.J."/>
            <person name="Karaoz U."/>
            <person name="Brodie E.L."/>
            <person name="Williams K.H."/>
            <person name="Hubbard S.S."/>
            <person name="Banfield J.F."/>
        </authorList>
    </citation>
    <scope>NUCLEOTIDE SEQUENCE [LARGE SCALE GENOMIC DNA]</scope>
</reference>
<dbReference type="PANTHER" id="PTHR34106:SF5">
    <property type="entry name" value="GLYCOSIDASE"/>
    <property type="match status" value="1"/>
</dbReference>
<name>A0A1G2L346_9BACT</name>
<keyword evidence="1" id="KW-0328">Glycosyltransferase</keyword>
<dbReference type="CDD" id="cd18614">
    <property type="entry name" value="GH130"/>
    <property type="match status" value="1"/>
</dbReference>
<organism evidence="4 5">
    <name type="scientific">Candidatus Sungbacteria bacterium RIFCSPLOWO2_01_FULL_47_10</name>
    <dbReference type="NCBI Taxonomy" id="1802276"/>
    <lineage>
        <taxon>Bacteria</taxon>
        <taxon>Candidatus Sungiibacteriota</taxon>
    </lineage>
</organism>
<dbReference type="Pfam" id="PF04041">
    <property type="entry name" value="Glyco_hydro_130"/>
    <property type="match status" value="1"/>
</dbReference>
<dbReference type="InterPro" id="IPR023296">
    <property type="entry name" value="Glyco_hydro_beta-prop_sf"/>
</dbReference>
<dbReference type="AlphaFoldDB" id="A0A1G2L346"/>
<dbReference type="SUPFAM" id="SSF75005">
    <property type="entry name" value="Arabinanase/levansucrase/invertase"/>
    <property type="match status" value="1"/>
</dbReference>